<keyword evidence="11" id="KW-1185">Reference proteome</keyword>
<evidence type="ECO:0000256" key="2">
    <source>
        <dbReference type="ARBA" id="ARBA00011643"/>
    </source>
</evidence>
<dbReference type="Gene3D" id="3.40.50.10860">
    <property type="entry name" value="Leucine Dehydrogenase, chain A, domain 1"/>
    <property type="match status" value="1"/>
</dbReference>
<feature type="active site" description="Proton donor" evidence="5">
    <location>
        <position position="126"/>
    </location>
</feature>
<evidence type="ECO:0000256" key="8">
    <source>
        <dbReference type="RuleBase" id="RU004417"/>
    </source>
</evidence>
<dbReference type="InterPro" id="IPR006097">
    <property type="entry name" value="Glu/Leu/Phe/Val/Trp_DH_dimer"/>
</dbReference>
<dbReference type="PIRSF" id="PIRSF000185">
    <property type="entry name" value="Glu_DH"/>
    <property type="match status" value="1"/>
</dbReference>
<dbReference type="GO" id="GO:0000166">
    <property type="term" value="F:nucleotide binding"/>
    <property type="evidence" value="ECO:0007669"/>
    <property type="project" value="UniProtKB-KW"/>
</dbReference>
<organism evidence="10 11">
    <name type="scientific">Cerasicoccus arenae</name>
    <dbReference type="NCBI Taxonomy" id="424488"/>
    <lineage>
        <taxon>Bacteria</taxon>
        <taxon>Pseudomonadati</taxon>
        <taxon>Verrucomicrobiota</taxon>
        <taxon>Opitutia</taxon>
        <taxon>Puniceicoccales</taxon>
        <taxon>Cerasicoccaceae</taxon>
        <taxon>Cerasicoccus</taxon>
    </lineage>
</organism>
<dbReference type="InterPro" id="IPR050724">
    <property type="entry name" value="Glu_Leu_Phe_Val_DH"/>
</dbReference>
<dbReference type="InterPro" id="IPR006096">
    <property type="entry name" value="Glu/Leu/Phe/Val/Trp_DH_C"/>
</dbReference>
<dbReference type="InterPro" id="IPR046346">
    <property type="entry name" value="Aminoacid_DH-like_N_sf"/>
</dbReference>
<evidence type="ECO:0000256" key="4">
    <source>
        <dbReference type="PIRNR" id="PIRNR000185"/>
    </source>
</evidence>
<comment type="caution">
    <text evidence="10">The sequence shown here is derived from an EMBL/GenBank/DDBJ whole genome shotgun (WGS) entry which is preliminary data.</text>
</comment>
<feature type="binding site" evidence="6">
    <location>
        <position position="111"/>
    </location>
    <ligand>
        <name>substrate</name>
    </ligand>
</feature>
<dbReference type="GO" id="GO:0004354">
    <property type="term" value="F:glutamate dehydrogenase (NADP+) activity"/>
    <property type="evidence" value="ECO:0007669"/>
    <property type="project" value="TreeGrafter"/>
</dbReference>
<dbReference type="PANTHER" id="PTHR43571:SF1">
    <property type="entry name" value="NADP-SPECIFIC GLUTAMATE DEHYDROGENASE 1-RELATED"/>
    <property type="match status" value="1"/>
</dbReference>
<evidence type="ECO:0000313" key="10">
    <source>
        <dbReference type="EMBL" id="GHB95801.1"/>
    </source>
</evidence>
<dbReference type="FunFam" id="3.40.50.720:FF:000030">
    <property type="entry name" value="Glutamate dehydrogenase"/>
    <property type="match status" value="1"/>
</dbReference>
<evidence type="ECO:0000256" key="6">
    <source>
        <dbReference type="PIRSR" id="PIRSR000185-2"/>
    </source>
</evidence>
<dbReference type="GO" id="GO:0005829">
    <property type="term" value="C:cytosol"/>
    <property type="evidence" value="ECO:0007669"/>
    <property type="project" value="TreeGrafter"/>
</dbReference>
<name>A0A8J3DA57_9BACT</name>
<feature type="site" description="Important for catalysis" evidence="7">
    <location>
        <position position="166"/>
    </location>
</feature>
<evidence type="ECO:0000256" key="7">
    <source>
        <dbReference type="PIRSR" id="PIRSR000185-3"/>
    </source>
</evidence>
<keyword evidence="6" id="KW-0520">NAD</keyword>
<reference evidence="10" key="1">
    <citation type="journal article" date="2014" name="Int. J. Syst. Evol. Microbiol.">
        <title>Complete genome sequence of Corynebacterium casei LMG S-19264T (=DSM 44701T), isolated from a smear-ripened cheese.</title>
        <authorList>
            <consortium name="US DOE Joint Genome Institute (JGI-PGF)"/>
            <person name="Walter F."/>
            <person name="Albersmeier A."/>
            <person name="Kalinowski J."/>
            <person name="Ruckert C."/>
        </authorList>
    </citation>
    <scope>NUCLEOTIDE SEQUENCE</scope>
    <source>
        <strain evidence="10">KCTC 12870</strain>
    </source>
</reference>
<dbReference type="GO" id="GO:0006537">
    <property type="term" value="P:glutamate biosynthetic process"/>
    <property type="evidence" value="ECO:0007669"/>
    <property type="project" value="TreeGrafter"/>
</dbReference>
<dbReference type="InterPro" id="IPR006095">
    <property type="entry name" value="Glu/Leu/Phe/Val/Trp_DH"/>
</dbReference>
<gene>
    <name evidence="10" type="ORF">GCM10007047_09600</name>
</gene>
<sequence length="445" mass="48709">MHPYIAKTLDTVKKRNNSEPIFLQAVGEVLTTLDPMLEEHPEIADLNLLERMCEPERQLIFRVVWKGDDGNVHVTRGFRIEFSSVLGPYKGGLRFQPVVNMGVMKFLGFEQVFKNSLTGLNIGGGKGGAEFDPHGKSDDEMMRFCQAFMSELYRHIGAQRDVPAGDMGVGAREIGYLFGQYKRLTNRYELGVLTGKGVGWGGSQARTEATGYGVIYFAQEMLNAAGDDLKGKRAVVSGAGNVATYAIKKLQDMGAKVVACSDSTGTLYHEEGLDVSTIKHLAEVERKHIDAYLAVHKDAVFRPNTKVWNVPCDVAFPCATQNELDGDDARVLIDNDVRLVCEGANMPCTPEAMLAFREAGVLFGPAKAANAGGVAVSALEMQQNAGLERWTFQQVDEELHKIMRGIFTQCTHCAKKYSTPTDYVTGANIAGFLRVAQAMVSHGLI</sequence>
<comment type="subunit">
    <text evidence="2">Homohexamer.</text>
</comment>
<dbReference type="InterPro" id="IPR014362">
    <property type="entry name" value="Glu_DH"/>
</dbReference>
<dbReference type="EMBL" id="BMXG01000004">
    <property type="protein sequence ID" value="GHB95801.1"/>
    <property type="molecule type" value="Genomic_DNA"/>
</dbReference>
<feature type="binding site" evidence="6">
    <location>
        <position position="114"/>
    </location>
    <ligand>
        <name>substrate</name>
    </ligand>
</feature>
<dbReference type="FunFam" id="3.40.50.10860:FF:000002">
    <property type="entry name" value="Glutamate dehydrogenase"/>
    <property type="match status" value="1"/>
</dbReference>
<keyword evidence="6" id="KW-0547">Nucleotide-binding</keyword>
<comment type="similarity">
    <text evidence="1 4 8">Belongs to the Glu/Leu/Phe/Val dehydrogenases family.</text>
</comment>
<evidence type="ECO:0000256" key="1">
    <source>
        <dbReference type="ARBA" id="ARBA00006382"/>
    </source>
</evidence>
<feature type="domain" description="Glutamate/phenylalanine/leucine/valine/L-tryptophan dehydrogenase C-terminal" evidence="9">
    <location>
        <begin position="203"/>
        <end position="443"/>
    </location>
</feature>
<dbReference type="PROSITE" id="PS00074">
    <property type="entry name" value="GLFV_DEHYDROGENASE"/>
    <property type="match status" value="1"/>
</dbReference>
<dbReference type="SUPFAM" id="SSF51735">
    <property type="entry name" value="NAD(P)-binding Rossmann-fold domains"/>
    <property type="match status" value="1"/>
</dbReference>
<dbReference type="InterPro" id="IPR036291">
    <property type="entry name" value="NAD(P)-bd_dom_sf"/>
</dbReference>
<accession>A0A8J3DA57</accession>
<reference evidence="10" key="2">
    <citation type="submission" date="2020-09" db="EMBL/GenBank/DDBJ databases">
        <authorList>
            <person name="Sun Q."/>
            <person name="Kim S."/>
        </authorList>
    </citation>
    <scope>NUCLEOTIDE SEQUENCE</scope>
    <source>
        <strain evidence="10">KCTC 12870</strain>
    </source>
</reference>
<feature type="binding site" evidence="6">
    <location>
        <position position="377"/>
    </location>
    <ligand>
        <name>substrate</name>
    </ligand>
</feature>
<evidence type="ECO:0000259" key="9">
    <source>
        <dbReference type="SMART" id="SM00839"/>
    </source>
</evidence>
<dbReference type="Pfam" id="PF02812">
    <property type="entry name" value="ELFV_dehydrog_N"/>
    <property type="match status" value="1"/>
</dbReference>
<dbReference type="Gene3D" id="1.10.285.10">
    <property type="entry name" value="Glutamate Dehydrogenase, chain A, domain 3"/>
    <property type="match status" value="2"/>
</dbReference>
<dbReference type="SUPFAM" id="SSF53223">
    <property type="entry name" value="Aminoacid dehydrogenase-like, N-terminal domain"/>
    <property type="match status" value="1"/>
</dbReference>
<dbReference type="NCBIfam" id="NF006929">
    <property type="entry name" value="PRK09414.1"/>
    <property type="match status" value="1"/>
</dbReference>
<dbReference type="SMART" id="SM00839">
    <property type="entry name" value="ELFV_dehydrog"/>
    <property type="match status" value="1"/>
</dbReference>
<dbReference type="RefSeq" id="WP_189512395.1">
    <property type="nucleotide sequence ID" value="NZ_BMXG01000004.1"/>
</dbReference>
<feature type="binding site" evidence="6">
    <location>
        <position position="241"/>
    </location>
    <ligand>
        <name>NAD(+)</name>
        <dbReference type="ChEBI" id="CHEBI:57540"/>
    </ligand>
</feature>
<dbReference type="PRINTS" id="PR00082">
    <property type="entry name" value="GLFDHDRGNASE"/>
</dbReference>
<dbReference type="CDD" id="cd05313">
    <property type="entry name" value="NAD_bind_2_Glu_DH"/>
    <property type="match status" value="1"/>
</dbReference>
<dbReference type="Gene3D" id="3.40.50.720">
    <property type="entry name" value="NAD(P)-binding Rossmann-like Domain"/>
    <property type="match status" value="1"/>
</dbReference>
<evidence type="ECO:0000256" key="3">
    <source>
        <dbReference type="ARBA" id="ARBA00023002"/>
    </source>
</evidence>
<feature type="binding site" evidence="6">
    <location>
        <position position="210"/>
    </location>
    <ligand>
        <name>NAD(+)</name>
        <dbReference type="ChEBI" id="CHEBI:57540"/>
    </ligand>
</feature>
<protein>
    <recommendedName>
        <fullName evidence="4">Glutamate dehydrogenase</fullName>
    </recommendedName>
</protein>
<evidence type="ECO:0000313" key="11">
    <source>
        <dbReference type="Proteomes" id="UP000642829"/>
    </source>
</evidence>
<dbReference type="FunFam" id="1.10.285.10:FF:000001">
    <property type="entry name" value="Glutamate dehydrogenase"/>
    <property type="match status" value="1"/>
</dbReference>
<feature type="binding site" evidence="6">
    <location>
        <position position="165"/>
    </location>
    <ligand>
        <name>substrate</name>
    </ligand>
</feature>
<evidence type="ECO:0000256" key="5">
    <source>
        <dbReference type="PIRSR" id="PIRSR000185-1"/>
    </source>
</evidence>
<proteinExistence type="inferred from homology"/>
<dbReference type="PANTHER" id="PTHR43571">
    <property type="entry name" value="NADP-SPECIFIC GLUTAMATE DEHYDROGENASE 1-RELATED"/>
    <property type="match status" value="1"/>
</dbReference>
<dbReference type="InterPro" id="IPR033524">
    <property type="entry name" value="Glu/Leu/Phe/Val_DH_AS"/>
</dbReference>
<keyword evidence="3 4" id="KW-0560">Oxidoreductase</keyword>
<dbReference type="Proteomes" id="UP000642829">
    <property type="component" value="Unassembled WGS sequence"/>
</dbReference>
<feature type="binding site" evidence="6">
    <location>
        <position position="90"/>
    </location>
    <ligand>
        <name>substrate</name>
    </ligand>
</feature>
<dbReference type="InterPro" id="IPR033922">
    <property type="entry name" value="NAD_bind_Glu_DH"/>
</dbReference>
<dbReference type="Pfam" id="PF00208">
    <property type="entry name" value="ELFV_dehydrog"/>
    <property type="match status" value="1"/>
</dbReference>
<dbReference type="AlphaFoldDB" id="A0A8J3DA57"/>